<dbReference type="EMBL" id="RQZG01000001">
    <property type="protein sequence ID" value="RRD07099.1"/>
    <property type="molecule type" value="Genomic_DNA"/>
</dbReference>
<name>A0A3P1TCG3_9ACTN</name>
<accession>A0A3P1TCG3</accession>
<protein>
    <submittedName>
        <fullName evidence="1">Uncharacterized protein</fullName>
    </submittedName>
</protein>
<proteinExistence type="predicted"/>
<comment type="caution">
    <text evidence="1">The sequence shown here is derived from an EMBL/GenBank/DDBJ whole genome shotgun (WGS) entry which is preliminary data.</text>
</comment>
<organism evidence="1 2">
    <name type="scientific">Arachnia propionica</name>
    <dbReference type="NCBI Taxonomy" id="1750"/>
    <lineage>
        <taxon>Bacteria</taxon>
        <taxon>Bacillati</taxon>
        <taxon>Actinomycetota</taxon>
        <taxon>Actinomycetes</taxon>
        <taxon>Propionibacteriales</taxon>
        <taxon>Propionibacteriaceae</taxon>
        <taxon>Arachnia</taxon>
    </lineage>
</organism>
<evidence type="ECO:0000313" key="2">
    <source>
        <dbReference type="Proteomes" id="UP000280819"/>
    </source>
</evidence>
<gene>
    <name evidence="1" type="ORF">EII34_01000</name>
</gene>
<sequence>MGIEVIQQLLEEQLRKQYQGHEPDRDVVAQLKLLMRLCHHLTESGPLPLGHPTVVPLLPNTPSGLYSEIRLFDDRESDDPAAWHELTEGDQPLRAAEGDILISFR</sequence>
<reference evidence="1 2" key="1">
    <citation type="submission" date="2018-11" db="EMBL/GenBank/DDBJ databases">
        <title>Genomes From Bacteria Associated with the Canine Oral Cavity: a Test Case for Automated Genome-Based Taxonomic Assignment.</title>
        <authorList>
            <person name="Coil D.A."/>
            <person name="Jospin G."/>
            <person name="Darling A.E."/>
            <person name="Wallis C."/>
            <person name="Davis I.J."/>
            <person name="Harris S."/>
            <person name="Eisen J.A."/>
            <person name="Holcombe L.J."/>
            <person name="O'Flynn C."/>
        </authorList>
    </citation>
    <scope>NUCLEOTIDE SEQUENCE [LARGE SCALE GENOMIC DNA]</scope>
    <source>
        <strain evidence="1 2">OH887_COT-365</strain>
    </source>
</reference>
<dbReference type="AlphaFoldDB" id="A0A3P1TCG3"/>
<evidence type="ECO:0000313" key="1">
    <source>
        <dbReference type="EMBL" id="RRD07099.1"/>
    </source>
</evidence>
<dbReference type="OrthoDB" id="9851698at2"/>
<dbReference type="RefSeq" id="WP_124841857.1">
    <property type="nucleotide sequence ID" value="NZ_JAUNKP010000021.1"/>
</dbReference>
<dbReference type="Proteomes" id="UP000280819">
    <property type="component" value="Unassembled WGS sequence"/>
</dbReference>